<dbReference type="EMBL" id="FOOU01000007">
    <property type="protein sequence ID" value="SFG46758.1"/>
    <property type="molecule type" value="Genomic_DNA"/>
</dbReference>
<name>A0A1I2S1T3_9GAMM</name>
<sequence length="149" mass="15580">MITRIKSIAGMSGRAVSAGIILISLAATASAEITAGGASTRVFPIQSFSAGSSADVWVIRTDSSIEYCRSEAKGSTKGATKGSENKGAAIQCYGQDQPNRLRFASVEAIINSDPAIASAYAMTSSGQLVYCRVRGDSKQSKKPQVRCHL</sequence>
<dbReference type="OrthoDB" id="6121294at2"/>
<feature type="signal peptide" evidence="1">
    <location>
        <begin position="1"/>
        <end position="31"/>
    </location>
</feature>
<dbReference type="Proteomes" id="UP000198623">
    <property type="component" value="Unassembled WGS sequence"/>
</dbReference>
<evidence type="ECO:0000256" key="1">
    <source>
        <dbReference type="SAM" id="SignalP"/>
    </source>
</evidence>
<gene>
    <name evidence="2" type="ORF">SAMN05216175_10773</name>
</gene>
<organism evidence="2 3">
    <name type="scientific">Neptunomonas qingdaonensis</name>
    <dbReference type="NCBI Taxonomy" id="1045558"/>
    <lineage>
        <taxon>Bacteria</taxon>
        <taxon>Pseudomonadati</taxon>
        <taxon>Pseudomonadota</taxon>
        <taxon>Gammaproteobacteria</taxon>
        <taxon>Oceanospirillales</taxon>
        <taxon>Oceanospirillaceae</taxon>
        <taxon>Neptunomonas</taxon>
    </lineage>
</organism>
<dbReference type="STRING" id="1045558.SAMN05216175_10773"/>
<keyword evidence="1" id="KW-0732">Signal</keyword>
<reference evidence="3" key="1">
    <citation type="submission" date="2016-10" db="EMBL/GenBank/DDBJ databases">
        <authorList>
            <person name="Varghese N."/>
            <person name="Submissions S."/>
        </authorList>
    </citation>
    <scope>NUCLEOTIDE SEQUENCE [LARGE SCALE GENOMIC DNA]</scope>
    <source>
        <strain evidence="3">CGMCC 1.10971</strain>
    </source>
</reference>
<proteinExistence type="predicted"/>
<dbReference type="RefSeq" id="WP_090728283.1">
    <property type="nucleotide sequence ID" value="NZ_FOOU01000007.1"/>
</dbReference>
<protein>
    <recommendedName>
        <fullName evidence="4">Common-antigen outer membrane protein</fullName>
    </recommendedName>
</protein>
<evidence type="ECO:0000313" key="3">
    <source>
        <dbReference type="Proteomes" id="UP000198623"/>
    </source>
</evidence>
<evidence type="ECO:0008006" key="4">
    <source>
        <dbReference type="Google" id="ProtNLM"/>
    </source>
</evidence>
<keyword evidence="3" id="KW-1185">Reference proteome</keyword>
<accession>A0A1I2S1T3</accession>
<evidence type="ECO:0000313" key="2">
    <source>
        <dbReference type="EMBL" id="SFG46758.1"/>
    </source>
</evidence>
<feature type="chain" id="PRO_5011721842" description="Common-antigen outer membrane protein" evidence="1">
    <location>
        <begin position="32"/>
        <end position="149"/>
    </location>
</feature>
<dbReference type="AlphaFoldDB" id="A0A1I2S1T3"/>